<evidence type="ECO:0000256" key="2">
    <source>
        <dbReference type="ARBA" id="ARBA00009634"/>
    </source>
</evidence>
<feature type="transmembrane region" description="Helical" evidence="12">
    <location>
        <begin position="247"/>
        <end position="268"/>
    </location>
</feature>
<keyword evidence="4 12" id="KW-0812">Transmembrane</keyword>
<keyword evidence="10" id="KW-0325">Glycoprotein</keyword>
<dbReference type="Gene3D" id="3.80.10.10">
    <property type="entry name" value="Ribonuclease Inhibitor"/>
    <property type="match status" value="1"/>
</dbReference>
<evidence type="ECO:0000256" key="5">
    <source>
        <dbReference type="ARBA" id="ARBA00022729"/>
    </source>
</evidence>
<name>A0AAV4A2Q1_9GAST</name>
<reference evidence="14 15" key="1">
    <citation type="journal article" date="2021" name="Elife">
        <title>Chloroplast acquisition without the gene transfer in kleptoplastic sea slugs, Plakobranchus ocellatus.</title>
        <authorList>
            <person name="Maeda T."/>
            <person name="Takahashi S."/>
            <person name="Yoshida T."/>
            <person name="Shimamura S."/>
            <person name="Takaki Y."/>
            <person name="Nagai Y."/>
            <person name="Toyoda A."/>
            <person name="Suzuki Y."/>
            <person name="Arimoto A."/>
            <person name="Ishii H."/>
            <person name="Satoh N."/>
            <person name="Nishiyama T."/>
            <person name="Hasebe M."/>
            <person name="Maruyama T."/>
            <person name="Minagawa J."/>
            <person name="Obokata J."/>
            <person name="Shigenobu S."/>
        </authorList>
    </citation>
    <scope>NUCLEOTIDE SEQUENCE [LARGE SCALE GENOMIC DNA]</scope>
</reference>
<evidence type="ECO:0000313" key="15">
    <source>
        <dbReference type="Proteomes" id="UP000735302"/>
    </source>
</evidence>
<dbReference type="GO" id="GO:0007165">
    <property type="term" value="P:signal transduction"/>
    <property type="evidence" value="ECO:0007669"/>
    <property type="project" value="InterPro"/>
</dbReference>
<dbReference type="Pfam" id="PF13855">
    <property type="entry name" value="LRR_8"/>
    <property type="match status" value="1"/>
</dbReference>
<evidence type="ECO:0000256" key="4">
    <source>
        <dbReference type="ARBA" id="ARBA00022692"/>
    </source>
</evidence>
<evidence type="ECO:0000259" key="13">
    <source>
        <dbReference type="PROSITE" id="PS50104"/>
    </source>
</evidence>
<dbReference type="PANTHER" id="PTHR24365">
    <property type="entry name" value="TOLL-LIKE RECEPTOR"/>
    <property type="match status" value="1"/>
</dbReference>
<keyword evidence="15" id="KW-1185">Reference proteome</keyword>
<comment type="similarity">
    <text evidence="2">Belongs to the Toll-like receptor family.</text>
</comment>
<evidence type="ECO:0000256" key="11">
    <source>
        <dbReference type="SAM" id="MobiDB-lite"/>
    </source>
</evidence>
<evidence type="ECO:0000256" key="3">
    <source>
        <dbReference type="ARBA" id="ARBA00022614"/>
    </source>
</evidence>
<evidence type="ECO:0000256" key="12">
    <source>
        <dbReference type="SAM" id="Phobius"/>
    </source>
</evidence>
<dbReference type="SMART" id="SM00369">
    <property type="entry name" value="LRR_TYP"/>
    <property type="match status" value="2"/>
</dbReference>
<feature type="region of interest" description="Disordered" evidence="11">
    <location>
        <begin position="1"/>
        <end position="41"/>
    </location>
</feature>
<keyword evidence="7 12" id="KW-1133">Transmembrane helix</keyword>
<keyword evidence="3" id="KW-0433">Leucine-rich repeat</keyword>
<dbReference type="Gene3D" id="3.40.50.10140">
    <property type="entry name" value="Toll/interleukin-1 receptor homology (TIR) domain"/>
    <property type="match status" value="1"/>
</dbReference>
<comment type="caution">
    <text evidence="14">The sequence shown here is derived from an EMBL/GenBank/DDBJ whole genome shotgun (WGS) entry which is preliminary data.</text>
</comment>
<evidence type="ECO:0000313" key="14">
    <source>
        <dbReference type="EMBL" id="GFO01685.1"/>
    </source>
</evidence>
<keyword evidence="9 14" id="KW-0675">Receptor</keyword>
<dbReference type="PROSITE" id="PS50104">
    <property type="entry name" value="TIR"/>
    <property type="match status" value="1"/>
</dbReference>
<dbReference type="Proteomes" id="UP000735302">
    <property type="component" value="Unassembled WGS sequence"/>
</dbReference>
<dbReference type="PANTHER" id="PTHR24365:SF541">
    <property type="entry name" value="PROTEIN TOLL-RELATED"/>
    <property type="match status" value="1"/>
</dbReference>
<dbReference type="PROSITE" id="PS51450">
    <property type="entry name" value="LRR"/>
    <property type="match status" value="1"/>
</dbReference>
<keyword evidence="6" id="KW-0677">Repeat</keyword>
<evidence type="ECO:0000256" key="10">
    <source>
        <dbReference type="ARBA" id="ARBA00023180"/>
    </source>
</evidence>
<dbReference type="InterPro" id="IPR003591">
    <property type="entry name" value="Leu-rich_rpt_typical-subtyp"/>
</dbReference>
<dbReference type="AlphaFoldDB" id="A0AAV4A2Q1"/>
<gene>
    <name evidence="14" type="ORF">PoB_002819000</name>
</gene>
<dbReference type="InterPro" id="IPR035897">
    <property type="entry name" value="Toll_tir_struct_dom_sf"/>
</dbReference>
<keyword evidence="5" id="KW-0732">Signal</keyword>
<protein>
    <submittedName>
        <fullName evidence="14">Toll-like receptor 13</fullName>
    </submittedName>
</protein>
<evidence type="ECO:0000256" key="9">
    <source>
        <dbReference type="ARBA" id="ARBA00023170"/>
    </source>
</evidence>
<organism evidence="14 15">
    <name type="scientific">Plakobranchus ocellatus</name>
    <dbReference type="NCBI Taxonomy" id="259542"/>
    <lineage>
        <taxon>Eukaryota</taxon>
        <taxon>Metazoa</taxon>
        <taxon>Spiralia</taxon>
        <taxon>Lophotrochozoa</taxon>
        <taxon>Mollusca</taxon>
        <taxon>Gastropoda</taxon>
        <taxon>Heterobranchia</taxon>
        <taxon>Euthyneura</taxon>
        <taxon>Panpulmonata</taxon>
        <taxon>Sacoglossa</taxon>
        <taxon>Placobranchoidea</taxon>
        <taxon>Plakobranchidae</taxon>
        <taxon>Plakobranchus</taxon>
    </lineage>
</organism>
<dbReference type="SUPFAM" id="SSF52058">
    <property type="entry name" value="L domain-like"/>
    <property type="match status" value="1"/>
</dbReference>
<evidence type="ECO:0000256" key="8">
    <source>
        <dbReference type="ARBA" id="ARBA00023136"/>
    </source>
</evidence>
<dbReference type="GO" id="GO:0038023">
    <property type="term" value="F:signaling receptor activity"/>
    <property type="evidence" value="ECO:0007669"/>
    <property type="project" value="TreeGrafter"/>
</dbReference>
<feature type="domain" description="TIR" evidence="13">
    <location>
        <begin position="297"/>
        <end position="428"/>
    </location>
</feature>
<feature type="compositionally biased region" description="Polar residues" evidence="11">
    <location>
        <begin position="27"/>
        <end position="39"/>
    </location>
</feature>
<dbReference type="Pfam" id="PF00560">
    <property type="entry name" value="LRR_1"/>
    <property type="match status" value="1"/>
</dbReference>
<evidence type="ECO:0000256" key="1">
    <source>
        <dbReference type="ARBA" id="ARBA00004167"/>
    </source>
</evidence>
<dbReference type="SUPFAM" id="SSF52200">
    <property type="entry name" value="Toll/Interleukin receptor TIR domain"/>
    <property type="match status" value="1"/>
</dbReference>
<evidence type="ECO:0000256" key="6">
    <source>
        <dbReference type="ARBA" id="ARBA00022737"/>
    </source>
</evidence>
<evidence type="ECO:0000256" key="7">
    <source>
        <dbReference type="ARBA" id="ARBA00022989"/>
    </source>
</evidence>
<dbReference type="InterPro" id="IPR000157">
    <property type="entry name" value="TIR_dom"/>
</dbReference>
<keyword evidence="8 12" id="KW-0472">Membrane</keyword>
<accession>A0AAV4A2Q1</accession>
<proteinExistence type="inferred from homology"/>
<dbReference type="EMBL" id="BLXT01003538">
    <property type="protein sequence ID" value="GFO01685.1"/>
    <property type="molecule type" value="Genomic_DNA"/>
</dbReference>
<sequence length="428" mass="48780">MLQGNPQDRPEPVNIENQGRSPLRILNKTQPRSVLSQQNKNRRQLQEISEEFLRNLQGTFCPVDDFSHSTIATLRIPSRMYNVSRAMVASFNTDIEGRTFSKLACLEFLDLSECAIRTLHPHALISNRNLRVLLIQHNALGFFQPDLSQLRNLTYLDLSHNDLRELPASTDLIVSVNPAITIDLSENPLDCDCSTLSFLHWIVSTKVLLKNVEVYRCSYVNGSTLLVSDVVGKLMPSLYSRCFVQDIFTVVLEAFFVLTMTFTAAAIYSHFHSRLLFLIYISKKRYFQSFFDIEHSGIRDVFLVFDDESRVWRSFVARVMKPALERRGVSCYISEIDSLAGRPIRLVVEESVLAGRKTLVLLTRDLLKCEEKVLEINMALLAEEMRDQSTRNLERLVGNNTVRNRAVAGFQKEGQATTGGFGMILLMF</sequence>
<dbReference type="GO" id="GO:0005886">
    <property type="term" value="C:plasma membrane"/>
    <property type="evidence" value="ECO:0007669"/>
    <property type="project" value="TreeGrafter"/>
</dbReference>
<comment type="subcellular location">
    <subcellularLocation>
        <location evidence="1">Membrane</location>
        <topology evidence="1">Single-pass membrane protein</topology>
    </subcellularLocation>
</comment>
<dbReference type="InterPro" id="IPR032675">
    <property type="entry name" value="LRR_dom_sf"/>
</dbReference>
<dbReference type="InterPro" id="IPR001611">
    <property type="entry name" value="Leu-rich_rpt"/>
</dbReference>